<dbReference type="InterPro" id="IPR051163">
    <property type="entry name" value="Sodium:Solute_Symporter_SSF"/>
</dbReference>
<feature type="transmembrane region" description="Helical" evidence="12">
    <location>
        <begin position="6"/>
        <end position="26"/>
    </location>
</feature>
<dbReference type="InterPro" id="IPR001734">
    <property type="entry name" value="Na/solute_symporter"/>
</dbReference>
<feature type="transmembrane region" description="Helical" evidence="12">
    <location>
        <begin position="185"/>
        <end position="203"/>
    </location>
</feature>
<evidence type="ECO:0000313" key="14">
    <source>
        <dbReference type="Proteomes" id="UP001198901"/>
    </source>
</evidence>
<feature type="transmembrane region" description="Helical" evidence="12">
    <location>
        <begin position="275"/>
        <end position="300"/>
    </location>
</feature>
<keyword evidence="3" id="KW-0813">Transport</keyword>
<gene>
    <name evidence="13" type="ORF">LBU54_04670</name>
</gene>
<evidence type="ECO:0000256" key="7">
    <source>
        <dbReference type="ARBA" id="ARBA00023053"/>
    </source>
</evidence>
<feature type="transmembrane region" description="Helical" evidence="12">
    <location>
        <begin position="499"/>
        <end position="518"/>
    </location>
</feature>
<name>A0ABS7XPD6_9FLAO</name>
<keyword evidence="9 12" id="KW-0472">Membrane</keyword>
<evidence type="ECO:0000256" key="6">
    <source>
        <dbReference type="ARBA" id="ARBA00022989"/>
    </source>
</evidence>
<sequence>MHQTLNWIDWTVLALTLLTIVGYGTWKTRGSKNVQDYVRGGNTTKWWTIGLSVMATQASAITFLSTTGQAFSDGMGFVQFYFGLPIAMVIICMVFIPLYHRLNVYTAYEFLENRFDLKTRSLTAILFLIQRGLAAGITIFAPAIILSVLLGWNIVTLNVVIGVLVIIYTVSGGTKAVTVTQKQQMFVIFAGMFAALFVVIDLIPDDVSFKEAIDIAGATGKMEVLDFSFDLENRYTVWTGLIGGTFLMLSYFGTDQSQVQRYLSGKSMKEMQMGLLFNGLLKVPMQFFILLVGVMVFVFYQFNPAPLNFIDSSTQLVLESPYGNEYRKLQEEQSILFEKKKDLSLKFGKAQSDKSRIKSEIAILDQKEKSNRAKSKFLIKNAIDPEYASNYKTLYAELESISNKESQNYQEKLQALNSMYNDAAKDTLTNDRDYMFIRFILNHLPTGLIGLLLAVILSAAMSSTASEINALATITSIDLYGRNLKEDKGESHMVKVTKWFTLGWGVIAIIIACFANLAENLIQLVNIIGSIFYGNVLGIFLLAFFFKVVKGQAVFTAALITQVIIIILYFMDNEGVINLPYLWLNLIGCLVVIFIANLLQVVTRNTTIKKA</sequence>
<evidence type="ECO:0000256" key="1">
    <source>
        <dbReference type="ARBA" id="ARBA00004651"/>
    </source>
</evidence>
<feature type="transmembrane region" description="Helical" evidence="12">
    <location>
        <begin position="524"/>
        <end position="546"/>
    </location>
</feature>
<feature type="transmembrane region" description="Helical" evidence="12">
    <location>
        <begin position="151"/>
        <end position="173"/>
    </location>
</feature>
<evidence type="ECO:0000256" key="9">
    <source>
        <dbReference type="ARBA" id="ARBA00023136"/>
    </source>
</evidence>
<feature type="transmembrane region" description="Helical" evidence="12">
    <location>
        <begin position="235"/>
        <end position="254"/>
    </location>
</feature>
<evidence type="ECO:0000313" key="13">
    <source>
        <dbReference type="EMBL" id="MCA0131866.1"/>
    </source>
</evidence>
<dbReference type="RefSeq" id="WP_224526542.1">
    <property type="nucleotide sequence ID" value="NZ_JAIUJR010000002.1"/>
</dbReference>
<dbReference type="Pfam" id="PF00474">
    <property type="entry name" value="SSF"/>
    <property type="match status" value="2"/>
</dbReference>
<keyword evidence="4" id="KW-1003">Cell membrane</keyword>
<comment type="subcellular location">
    <subcellularLocation>
        <location evidence="1">Cell membrane</location>
        <topology evidence="1">Multi-pass membrane protein</topology>
    </subcellularLocation>
</comment>
<feature type="transmembrane region" description="Helical" evidence="12">
    <location>
        <begin position="583"/>
        <end position="602"/>
    </location>
</feature>
<organism evidence="13 14">
    <name type="scientific">Winogradskyella alexanderae</name>
    <dbReference type="NCBI Taxonomy" id="2877123"/>
    <lineage>
        <taxon>Bacteria</taxon>
        <taxon>Pseudomonadati</taxon>
        <taxon>Bacteroidota</taxon>
        <taxon>Flavobacteriia</taxon>
        <taxon>Flavobacteriales</taxon>
        <taxon>Flavobacteriaceae</taxon>
        <taxon>Winogradskyella</taxon>
    </lineage>
</organism>
<proteinExistence type="inferred from homology"/>
<evidence type="ECO:0000256" key="2">
    <source>
        <dbReference type="ARBA" id="ARBA00006434"/>
    </source>
</evidence>
<evidence type="ECO:0000256" key="3">
    <source>
        <dbReference type="ARBA" id="ARBA00022448"/>
    </source>
</evidence>
<feature type="transmembrane region" description="Helical" evidence="12">
    <location>
        <begin position="121"/>
        <end position="145"/>
    </location>
</feature>
<dbReference type="Proteomes" id="UP001198901">
    <property type="component" value="Unassembled WGS sequence"/>
</dbReference>
<accession>A0ABS7XPD6</accession>
<dbReference type="InterPro" id="IPR038377">
    <property type="entry name" value="Na/Glc_symporter_sf"/>
</dbReference>
<feature type="transmembrane region" description="Helical" evidence="12">
    <location>
        <begin position="553"/>
        <end position="571"/>
    </location>
</feature>
<protein>
    <submittedName>
        <fullName evidence="13">Sodium:solute symporter</fullName>
    </submittedName>
</protein>
<dbReference type="PROSITE" id="PS50283">
    <property type="entry name" value="NA_SOLUT_SYMP_3"/>
    <property type="match status" value="1"/>
</dbReference>
<evidence type="ECO:0000256" key="5">
    <source>
        <dbReference type="ARBA" id="ARBA00022692"/>
    </source>
</evidence>
<comment type="caution">
    <text evidence="13">The sequence shown here is derived from an EMBL/GenBank/DDBJ whole genome shotgun (WGS) entry which is preliminary data.</text>
</comment>
<keyword evidence="6 12" id="KW-1133">Transmembrane helix</keyword>
<keyword evidence="14" id="KW-1185">Reference proteome</keyword>
<keyword evidence="7" id="KW-0915">Sodium</keyword>
<evidence type="ECO:0000256" key="12">
    <source>
        <dbReference type="SAM" id="Phobius"/>
    </source>
</evidence>
<evidence type="ECO:0000256" key="8">
    <source>
        <dbReference type="ARBA" id="ARBA00023065"/>
    </source>
</evidence>
<evidence type="ECO:0000256" key="11">
    <source>
        <dbReference type="RuleBase" id="RU362091"/>
    </source>
</evidence>
<feature type="transmembrane region" description="Helical" evidence="12">
    <location>
        <begin position="46"/>
        <end position="66"/>
    </location>
</feature>
<dbReference type="Gene3D" id="1.20.1730.10">
    <property type="entry name" value="Sodium/glucose cotransporter"/>
    <property type="match status" value="1"/>
</dbReference>
<keyword evidence="8" id="KW-0406">Ion transport</keyword>
<feature type="transmembrane region" description="Helical" evidence="12">
    <location>
        <begin position="435"/>
        <end position="457"/>
    </location>
</feature>
<reference evidence="14" key="1">
    <citation type="submission" date="2023-07" db="EMBL/GenBank/DDBJ databases">
        <authorList>
            <person name="Yue Y."/>
        </authorList>
    </citation>
    <scope>NUCLEOTIDE SEQUENCE [LARGE SCALE GENOMIC DNA]</scope>
    <source>
        <strain evidence="14">D23</strain>
    </source>
</reference>
<feature type="transmembrane region" description="Helical" evidence="12">
    <location>
        <begin position="78"/>
        <end position="100"/>
    </location>
</feature>
<comment type="similarity">
    <text evidence="2 11">Belongs to the sodium:solute symporter (SSF) (TC 2.A.21) family.</text>
</comment>
<keyword evidence="10" id="KW-0739">Sodium transport</keyword>
<keyword evidence="5 12" id="KW-0812">Transmembrane</keyword>
<evidence type="ECO:0000256" key="4">
    <source>
        <dbReference type="ARBA" id="ARBA00022475"/>
    </source>
</evidence>
<dbReference type="PANTHER" id="PTHR42985:SF40">
    <property type="entry name" value="LD47995P-RELATED"/>
    <property type="match status" value="1"/>
</dbReference>
<dbReference type="EMBL" id="JAIUJR010000002">
    <property type="protein sequence ID" value="MCA0131866.1"/>
    <property type="molecule type" value="Genomic_DNA"/>
</dbReference>
<dbReference type="PANTHER" id="PTHR42985">
    <property type="entry name" value="SODIUM-COUPLED MONOCARBOXYLATE TRANSPORTER"/>
    <property type="match status" value="1"/>
</dbReference>
<dbReference type="CDD" id="cd11494">
    <property type="entry name" value="SLC5sbd_NIS-like_u2"/>
    <property type="match status" value="1"/>
</dbReference>
<evidence type="ECO:0000256" key="10">
    <source>
        <dbReference type="ARBA" id="ARBA00023201"/>
    </source>
</evidence>